<reference evidence="1 2" key="1">
    <citation type="submission" date="2024-06" db="EMBL/GenBank/DDBJ databases">
        <title>A chromosome level genome sequence of Diviner's sage (Salvia divinorum).</title>
        <authorList>
            <person name="Ford S.A."/>
            <person name="Ro D.-K."/>
            <person name="Ness R.W."/>
            <person name="Phillips M.A."/>
        </authorList>
    </citation>
    <scope>NUCLEOTIDE SEQUENCE [LARGE SCALE GENOMIC DNA]</scope>
    <source>
        <strain evidence="1">SAF-2024a</strain>
        <tissue evidence="1">Leaf</tissue>
    </source>
</reference>
<sequence>MSPFCPISISLSPPLTKSGCSSARFRHRRSSTVAANGVVASCSKSGCCSVPRRSPLFLRGEVVGVMGCNLRVTHIVKRIGREIA</sequence>
<dbReference type="Proteomes" id="UP001567538">
    <property type="component" value="Unassembled WGS sequence"/>
</dbReference>
<organism evidence="1 2">
    <name type="scientific">Salvia divinorum</name>
    <name type="common">Maria pastora</name>
    <name type="synonym">Diviner's sage</name>
    <dbReference type="NCBI Taxonomy" id="28513"/>
    <lineage>
        <taxon>Eukaryota</taxon>
        <taxon>Viridiplantae</taxon>
        <taxon>Streptophyta</taxon>
        <taxon>Embryophyta</taxon>
        <taxon>Tracheophyta</taxon>
        <taxon>Spermatophyta</taxon>
        <taxon>Magnoliopsida</taxon>
        <taxon>eudicotyledons</taxon>
        <taxon>Gunneridae</taxon>
        <taxon>Pentapetalae</taxon>
        <taxon>asterids</taxon>
        <taxon>lamiids</taxon>
        <taxon>Lamiales</taxon>
        <taxon>Lamiaceae</taxon>
        <taxon>Nepetoideae</taxon>
        <taxon>Mentheae</taxon>
        <taxon>Salviinae</taxon>
        <taxon>Salvia</taxon>
        <taxon>Salvia subgen. Calosphace</taxon>
    </lineage>
</organism>
<keyword evidence="2" id="KW-1185">Reference proteome</keyword>
<name>A0ABD1I8N6_SALDI</name>
<comment type="caution">
    <text evidence="1">The sequence shown here is derived from an EMBL/GenBank/DDBJ whole genome shotgun (WGS) entry which is preliminary data.</text>
</comment>
<evidence type="ECO:0000313" key="2">
    <source>
        <dbReference type="Proteomes" id="UP001567538"/>
    </source>
</evidence>
<proteinExistence type="predicted"/>
<dbReference type="AlphaFoldDB" id="A0ABD1I8N6"/>
<gene>
    <name evidence="1" type="ORF">AAHA92_06104</name>
</gene>
<evidence type="ECO:0000313" key="1">
    <source>
        <dbReference type="EMBL" id="KAL1563666.1"/>
    </source>
</evidence>
<accession>A0ABD1I8N6</accession>
<protein>
    <submittedName>
        <fullName evidence="1">Uncharacterized protein</fullName>
    </submittedName>
</protein>
<dbReference type="EMBL" id="JBEAFC010000003">
    <property type="protein sequence ID" value="KAL1563666.1"/>
    <property type="molecule type" value="Genomic_DNA"/>
</dbReference>